<feature type="region of interest" description="Disordered" evidence="5">
    <location>
        <begin position="875"/>
        <end position="901"/>
    </location>
</feature>
<evidence type="ECO:0000256" key="6">
    <source>
        <dbReference type="SAM" id="Phobius"/>
    </source>
</evidence>
<dbReference type="GO" id="GO:0071944">
    <property type="term" value="C:cell periphery"/>
    <property type="evidence" value="ECO:0007669"/>
    <property type="project" value="UniProtKB-ARBA"/>
</dbReference>
<dbReference type="CDD" id="cd12087">
    <property type="entry name" value="TM_EGFR-like"/>
    <property type="match status" value="1"/>
</dbReference>
<feature type="compositionally biased region" description="Low complexity" evidence="5">
    <location>
        <begin position="187"/>
        <end position="206"/>
    </location>
</feature>
<reference evidence="7 8" key="1">
    <citation type="submission" date="2015-12" db="EMBL/GenBank/DDBJ databases">
        <title>Draft genome sequence of Moniliophthora roreri, the causal agent of frosty pod rot of cacao.</title>
        <authorList>
            <person name="Aime M.C."/>
            <person name="Diaz-Valderrama J.R."/>
            <person name="Kijpornyongpan T."/>
            <person name="Phillips-Mora W."/>
        </authorList>
    </citation>
    <scope>NUCLEOTIDE SEQUENCE [LARGE SCALE GENOMIC DNA]</scope>
    <source>
        <strain evidence="7 8">MCA 2952</strain>
    </source>
</reference>
<evidence type="ECO:0000256" key="4">
    <source>
        <dbReference type="ARBA" id="ARBA00023136"/>
    </source>
</evidence>
<evidence type="ECO:0000256" key="5">
    <source>
        <dbReference type="SAM" id="MobiDB-lite"/>
    </source>
</evidence>
<feature type="region of interest" description="Disordered" evidence="5">
    <location>
        <begin position="784"/>
        <end position="806"/>
    </location>
</feature>
<sequence length="1147" mass="120500">MPSTRLAHIHHVSDDDNPHSSSTDSNYSGSGGLFQDFLSHIYGTMSMRGLFSFNSETDGEVGYREAAADMGSAACGRQRCLASKRRVDMYTNTPCSPAEGFSSRASACLTAEPKPEQFLSAAPKYPDYISSTTISRRRSRANSSLSQMDTGRLRVSGKRNRSKRQDESSSSMAASTTPNPASSGIDPSSFSTIASTSAPPSSSTAIASSSISSETSISSSFFTTFSESSSSVPLPTSISVSLSSTSTGTPTSVGLPSFSTQDSSSVPPVSSTTTQSENTTSISTSGSSPSTSSSPSSSSSSSTSFSSSSSSSTQPPSSTQPSPSTQPSSIQPPSSTQPSSTQPPSTTQTSSTQSPPSSSRPPSSSQLPSSSSQPPPSSSSLPPSASSPPPSSTTTSTLPASTVYSTITQFTTVSPGTTSFSSSTTTSTGVLNTNGPSDGSGFAQNKGAIIGVAVGGVIAVIIAVVLLFLFCRRWRRKRAESVLPAASTSPVVGLGSLRRDVSRGGLSGSSSRRMLIRNYSSTDPGHGGTWRPPLSDEDDDDPDPMQMAQIPPLPQSPMGVTGLSQGHSSSGEDLGSGSTGHGSSQGGHSYAPDQYAAYYNMPSNADLVRRSSTQNQMMPGFGQAAEHMVVATDLSSRTTTPMSPTFSIGPPPPPLPRSASFNKVPPPSAYAYPSSSHSHGSSSTDDVGLGPGRKNGSGTSLMHTNTMKSVTSSSSGSHSHSQSSVPVPRVRIQEATPTKADGDRLRGRRESTGSIKGLISRLRGGRSSTQELDSMSINGKGKAKEVFPTPASSSFYPPTSLSGPMRPSSLLNPPLPPPLPAGPVEMQQLGVEPAHVPLGWIHPEPAPFPSPAPTEESLHAPDGLLDPQLLSGSASVSRSDLHAPGHEITSRPSTGSLRDNIDYSRPYRGLLHAIRRQSREQHDFGPGAFTFIEPFLEGKRIRLIALLLDLLTQVLVFSRPDDIAALAASTNGQDDSSILTALNSDPDDPLAVIYKQLYYSSKPLQQTIPALKAPTMLARVSYRHTFTVLKDLFRKTAIDVGRFSIEERIKYESPFEAITTILQHIPDTEEGGCNVKSISSECFTLIRDIFSSLHKGIFIVERSESGGMLEIQAPLGDKLEEFAAVVLPKHNFSACNVGFTRSSPWNS</sequence>
<dbReference type="EMBL" id="LATX01001595">
    <property type="protein sequence ID" value="KTB40237.1"/>
    <property type="molecule type" value="Genomic_DNA"/>
</dbReference>
<proteinExistence type="predicted"/>
<dbReference type="PANTHER" id="PTHR15549">
    <property type="entry name" value="PAIRED IMMUNOGLOBULIN-LIKE TYPE 2 RECEPTOR"/>
    <property type="match status" value="1"/>
</dbReference>
<feature type="compositionally biased region" description="Low complexity" evidence="5">
    <location>
        <begin position="669"/>
        <end position="683"/>
    </location>
</feature>
<comment type="caution">
    <text evidence="7">The sequence shown here is derived from an EMBL/GenBank/DDBJ whole genome shotgun (WGS) entry which is preliminary data.</text>
</comment>
<evidence type="ECO:0000313" key="7">
    <source>
        <dbReference type="EMBL" id="KTB40237.1"/>
    </source>
</evidence>
<comment type="subcellular location">
    <subcellularLocation>
        <location evidence="1">Membrane</location>
        <topology evidence="1">Single-pass membrane protein</topology>
    </subcellularLocation>
</comment>
<feature type="compositionally biased region" description="Polar residues" evidence="5">
    <location>
        <begin position="790"/>
        <end position="802"/>
    </location>
</feature>
<feature type="compositionally biased region" description="Polar residues" evidence="5">
    <location>
        <begin position="696"/>
        <end position="708"/>
    </location>
</feature>
<gene>
    <name evidence="7" type="ORF">WG66_7184</name>
</gene>
<evidence type="ECO:0000256" key="3">
    <source>
        <dbReference type="ARBA" id="ARBA00022989"/>
    </source>
</evidence>
<accession>A0A0W0FV41</accession>
<dbReference type="GO" id="GO:0016020">
    <property type="term" value="C:membrane"/>
    <property type="evidence" value="ECO:0007669"/>
    <property type="project" value="UniProtKB-SubCell"/>
</dbReference>
<feature type="region of interest" description="Disordered" evidence="5">
    <location>
        <begin position="227"/>
        <end position="398"/>
    </location>
</feature>
<feature type="region of interest" description="Disordered" evidence="5">
    <location>
        <begin position="844"/>
        <end position="863"/>
    </location>
</feature>
<feature type="region of interest" description="Disordered" evidence="5">
    <location>
        <begin position="498"/>
        <end position="589"/>
    </location>
</feature>
<dbReference type="PANTHER" id="PTHR15549:SF30">
    <property type="entry name" value="MID2 DOMAIN-CONTAINING PROTEIN"/>
    <property type="match status" value="1"/>
</dbReference>
<dbReference type="Proteomes" id="UP000054988">
    <property type="component" value="Unassembled WGS sequence"/>
</dbReference>
<organism evidence="7 8">
    <name type="scientific">Moniliophthora roreri</name>
    <name type="common">Frosty pod rot fungus</name>
    <name type="synonym">Monilia roreri</name>
    <dbReference type="NCBI Taxonomy" id="221103"/>
    <lineage>
        <taxon>Eukaryota</taxon>
        <taxon>Fungi</taxon>
        <taxon>Dikarya</taxon>
        <taxon>Basidiomycota</taxon>
        <taxon>Agaricomycotina</taxon>
        <taxon>Agaricomycetes</taxon>
        <taxon>Agaricomycetidae</taxon>
        <taxon>Agaricales</taxon>
        <taxon>Marasmiineae</taxon>
        <taxon>Marasmiaceae</taxon>
        <taxon>Moniliophthora</taxon>
    </lineage>
</organism>
<name>A0A0W0FV41_MONRR</name>
<evidence type="ECO:0000256" key="2">
    <source>
        <dbReference type="ARBA" id="ARBA00022692"/>
    </source>
</evidence>
<keyword evidence="4 6" id="KW-0472">Membrane</keyword>
<feature type="compositionally biased region" description="Low complexity" evidence="5">
    <location>
        <begin position="709"/>
        <end position="725"/>
    </location>
</feature>
<feature type="compositionally biased region" description="Low complexity" evidence="5">
    <location>
        <begin position="227"/>
        <end position="384"/>
    </location>
</feature>
<feature type="compositionally biased region" description="Polar residues" evidence="5">
    <location>
        <begin position="562"/>
        <end position="571"/>
    </location>
</feature>
<feature type="region of interest" description="Disordered" evidence="5">
    <location>
        <begin position="1"/>
        <end position="27"/>
    </location>
</feature>
<dbReference type="InterPro" id="IPR051694">
    <property type="entry name" value="Immunoregulatory_rcpt-like"/>
</dbReference>
<keyword evidence="2 6" id="KW-0812">Transmembrane</keyword>
<feature type="compositionally biased region" description="Polar residues" evidence="5">
    <location>
        <begin position="168"/>
        <end position="186"/>
    </location>
</feature>
<feature type="transmembrane region" description="Helical" evidence="6">
    <location>
        <begin position="448"/>
        <end position="471"/>
    </location>
</feature>
<evidence type="ECO:0000313" key="8">
    <source>
        <dbReference type="Proteomes" id="UP000054988"/>
    </source>
</evidence>
<dbReference type="AlphaFoldDB" id="A0A0W0FV41"/>
<feature type="compositionally biased region" description="Basic and acidic residues" evidence="5">
    <location>
        <begin position="740"/>
        <end position="751"/>
    </location>
</feature>
<feature type="region of interest" description="Disordered" evidence="5">
    <location>
        <begin position="130"/>
        <end position="206"/>
    </location>
</feature>
<feature type="region of interest" description="Disordered" evidence="5">
    <location>
        <begin position="634"/>
        <end position="752"/>
    </location>
</feature>
<protein>
    <submittedName>
        <fullName evidence="7">Uncharacterized protein</fullName>
    </submittedName>
</protein>
<dbReference type="eggNOG" id="ENOG502RSFI">
    <property type="taxonomic scope" value="Eukaryota"/>
</dbReference>
<keyword evidence="3 6" id="KW-1133">Transmembrane helix</keyword>
<feature type="compositionally biased region" description="Basic and acidic residues" evidence="5">
    <location>
        <begin position="879"/>
        <end position="889"/>
    </location>
</feature>
<evidence type="ECO:0000256" key="1">
    <source>
        <dbReference type="ARBA" id="ARBA00004167"/>
    </source>
</evidence>